<name>A0ABT4VFF9_9HELI</name>
<organism evidence="4 5">
    <name type="scientific">Helicobacter ibis</name>
    <dbReference type="NCBI Taxonomy" id="2962633"/>
    <lineage>
        <taxon>Bacteria</taxon>
        <taxon>Pseudomonadati</taxon>
        <taxon>Campylobacterota</taxon>
        <taxon>Epsilonproteobacteria</taxon>
        <taxon>Campylobacterales</taxon>
        <taxon>Helicobacteraceae</taxon>
        <taxon>Helicobacter</taxon>
    </lineage>
</organism>
<keyword evidence="5" id="KW-1185">Reference proteome</keyword>
<dbReference type="InterPro" id="IPR050748">
    <property type="entry name" value="Glycosyltrans_8_dom-fam"/>
</dbReference>
<dbReference type="Pfam" id="PF01501">
    <property type="entry name" value="Glyco_transf_8"/>
    <property type="match status" value="1"/>
</dbReference>
<keyword evidence="1" id="KW-0328">Glycosyltransferase</keyword>
<dbReference type="SUPFAM" id="SSF53448">
    <property type="entry name" value="Nucleotide-diphospho-sugar transferases"/>
    <property type="match status" value="1"/>
</dbReference>
<dbReference type="Gene3D" id="3.90.550.10">
    <property type="entry name" value="Spore Coat Polysaccharide Biosynthesis Protein SpsA, Chain A"/>
    <property type="match status" value="1"/>
</dbReference>
<accession>A0ABT4VFF9</accession>
<evidence type="ECO:0000256" key="1">
    <source>
        <dbReference type="ARBA" id="ARBA00022676"/>
    </source>
</evidence>
<keyword evidence="3" id="KW-0479">Metal-binding</keyword>
<dbReference type="InterPro" id="IPR002495">
    <property type="entry name" value="Glyco_trans_8"/>
</dbReference>
<dbReference type="RefSeq" id="WP_271021793.1">
    <property type="nucleotide sequence ID" value="NZ_JAQHXR010000004.1"/>
</dbReference>
<gene>
    <name evidence="4" type="ORF">PF021_07105</name>
</gene>
<keyword evidence="2" id="KW-0808">Transferase</keyword>
<reference evidence="4 5" key="1">
    <citation type="submission" date="2023-01" db="EMBL/GenBank/DDBJ databases">
        <title>Description of Helicobacter ibis sp. nov. isolated from faecal droppings of black-faced ibis (Theristicus melanopis).</title>
        <authorList>
            <person name="Lopez-Cantillo M."/>
            <person name="Vidal-Veuthey B."/>
            <person name="Mella A."/>
            <person name="De La Haba R."/>
            <person name="Collado L."/>
        </authorList>
    </citation>
    <scope>NUCLEOTIDE SEQUENCE [LARGE SCALE GENOMIC DNA]</scope>
    <source>
        <strain evidence="4 5">A82</strain>
    </source>
</reference>
<dbReference type="InterPro" id="IPR029044">
    <property type="entry name" value="Nucleotide-diphossugar_trans"/>
</dbReference>
<evidence type="ECO:0000313" key="5">
    <source>
        <dbReference type="Proteomes" id="UP001210261"/>
    </source>
</evidence>
<protein>
    <submittedName>
        <fullName evidence="4">Glycosyltransferase family 8 protein</fullName>
    </submittedName>
</protein>
<evidence type="ECO:0000313" key="4">
    <source>
        <dbReference type="EMBL" id="MDA3969435.1"/>
    </source>
</evidence>
<evidence type="ECO:0000256" key="2">
    <source>
        <dbReference type="ARBA" id="ARBA00022679"/>
    </source>
</evidence>
<dbReference type="PANTHER" id="PTHR13778">
    <property type="entry name" value="GLYCOSYLTRANSFERASE 8 DOMAIN-CONTAINING PROTEIN"/>
    <property type="match status" value="1"/>
</dbReference>
<evidence type="ECO:0000256" key="3">
    <source>
        <dbReference type="ARBA" id="ARBA00022723"/>
    </source>
</evidence>
<comment type="caution">
    <text evidence="4">The sequence shown here is derived from an EMBL/GenBank/DDBJ whole genome shotgun (WGS) entry which is preliminary data.</text>
</comment>
<dbReference type="Proteomes" id="UP001210261">
    <property type="component" value="Unassembled WGS sequence"/>
</dbReference>
<dbReference type="CDD" id="cd04194">
    <property type="entry name" value="GT8_A4GalT_like"/>
    <property type="match status" value="1"/>
</dbReference>
<dbReference type="PANTHER" id="PTHR13778:SF47">
    <property type="entry name" value="LIPOPOLYSACCHARIDE 1,3-GALACTOSYLTRANSFERASE"/>
    <property type="match status" value="1"/>
</dbReference>
<dbReference type="EMBL" id="JAQHXR010000004">
    <property type="protein sequence ID" value="MDA3969435.1"/>
    <property type="molecule type" value="Genomic_DNA"/>
</dbReference>
<proteinExistence type="predicted"/>
<sequence length="349" mass="40908">MYHIVLNSDESYMKYAAVLISSIAKNSPHDNGYMIHILTNEISKEISDKMELLTNSLSKYCKISIKLHHMGDKDFQGSPLWGENQNYLAYYRLKLAQVIPADIDRCLYLDVDMLVVGDISCLFEVDLGEAIAGVVLDFYRPQNKRPLALKRQKLSYVTLDTNIYFNSGLLLVNLKQWREHKVEETCIEFLSNYESMFPDQDALNVVIKDKTKILSPKFNYYLLLPSNKLVFRGKNNANINEEESVYNEALKDIRIVHFIGHLKPWDSFVEPFYNYGHLVATPYIRQWWSIALRCEAFRDELLDIYENREQEKLDILARDIYLKMKKLEYKINSTRHPIRTLIKKLKGEL</sequence>